<comment type="caution">
    <text evidence="1">The sequence shown here is derived from an EMBL/GenBank/DDBJ whole genome shotgun (WGS) entry which is preliminary data.</text>
</comment>
<organism evidence="1 2">
    <name type="scientific">Sphingobium jiangsuense</name>
    <dbReference type="NCBI Taxonomy" id="870476"/>
    <lineage>
        <taxon>Bacteria</taxon>
        <taxon>Pseudomonadati</taxon>
        <taxon>Pseudomonadota</taxon>
        <taxon>Alphaproteobacteria</taxon>
        <taxon>Sphingomonadales</taxon>
        <taxon>Sphingomonadaceae</taxon>
        <taxon>Sphingobium</taxon>
    </lineage>
</organism>
<dbReference type="SUPFAM" id="SSF56784">
    <property type="entry name" value="HAD-like"/>
    <property type="match status" value="1"/>
</dbReference>
<protein>
    <recommendedName>
        <fullName evidence="3">HAD family hydrolase</fullName>
    </recommendedName>
</protein>
<evidence type="ECO:0000313" key="2">
    <source>
        <dbReference type="Proteomes" id="UP000571950"/>
    </source>
</evidence>
<proteinExistence type="predicted"/>
<name>A0A7W6BNU3_9SPHN</name>
<dbReference type="AlphaFoldDB" id="A0A7W6BNU3"/>
<dbReference type="InterPro" id="IPR036412">
    <property type="entry name" value="HAD-like_sf"/>
</dbReference>
<gene>
    <name evidence="1" type="ORF">GGR43_003009</name>
</gene>
<dbReference type="Proteomes" id="UP000571950">
    <property type="component" value="Unassembled WGS sequence"/>
</dbReference>
<dbReference type="RefSeq" id="WP_188072788.1">
    <property type="nucleotide sequence ID" value="NZ_BSPS01000015.1"/>
</dbReference>
<evidence type="ECO:0008006" key="3">
    <source>
        <dbReference type="Google" id="ProtNLM"/>
    </source>
</evidence>
<dbReference type="EMBL" id="JACIDT010000011">
    <property type="protein sequence ID" value="MBB3927280.1"/>
    <property type="molecule type" value="Genomic_DNA"/>
</dbReference>
<reference evidence="1 2" key="1">
    <citation type="submission" date="2020-08" db="EMBL/GenBank/DDBJ databases">
        <title>Genomic Encyclopedia of Type Strains, Phase IV (KMG-IV): sequencing the most valuable type-strain genomes for metagenomic binning, comparative biology and taxonomic classification.</title>
        <authorList>
            <person name="Goeker M."/>
        </authorList>
    </citation>
    <scope>NUCLEOTIDE SEQUENCE [LARGE SCALE GENOMIC DNA]</scope>
    <source>
        <strain evidence="1 2">DSM 26189</strain>
    </source>
</reference>
<keyword evidence="2" id="KW-1185">Reference proteome</keyword>
<accession>A0A7W6BNU3</accession>
<sequence length="217" mass="24829">MSRPLLITDCDEVLLHMVVPFRQWVDETHGVEFSFAHRDFTRALRYKETGLVLEAGEVWTLLRAFFETEMHRQYPIDGALPTLMELSALADVVILTNISEEDHERRIDQLRAVGVPFPIHWNQGGKGRPVRRLIDEYRPSATLFVDDLGAHHDSVSRHAPEVWRLHMVGEPELAGHIEPSPHAHARIDSWREAEQWIRARLLHGPAPFPPGDGDPRG</sequence>
<evidence type="ECO:0000313" key="1">
    <source>
        <dbReference type="EMBL" id="MBB3927280.1"/>
    </source>
</evidence>